<comment type="subcellular location">
    <subcellularLocation>
        <location evidence="1 6">Nucleus</location>
    </subcellularLocation>
</comment>
<feature type="domain" description="Sister chromatid cohesion C-terminal" evidence="8">
    <location>
        <begin position="1182"/>
        <end position="1362"/>
    </location>
</feature>
<dbReference type="GO" id="GO:0140588">
    <property type="term" value="P:chromatin looping"/>
    <property type="evidence" value="ECO:0007669"/>
    <property type="project" value="InterPro"/>
</dbReference>
<evidence type="ECO:0000256" key="5">
    <source>
        <dbReference type="ARBA" id="ARBA00023306"/>
    </source>
</evidence>
<protein>
    <recommendedName>
        <fullName evidence="6">Sister chromatid cohesion protein</fullName>
    </recommendedName>
</protein>
<dbReference type="GO" id="GO:0090694">
    <property type="term" value="C:Scc2-Scc4 cohesin loading complex"/>
    <property type="evidence" value="ECO:0007669"/>
    <property type="project" value="TreeGrafter"/>
</dbReference>
<dbReference type="GO" id="GO:0003682">
    <property type="term" value="F:chromatin binding"/>
    <property type="evidence" value="ECO:0007669"/>
    <property type="project" value="TreeGrafter"/>
</dbReference>
<dbReference type="InterPro" id="IPR016024">
    <property type="entry name" value="ARM-type_fold"/>
</dbReference>
<evidence type="ECO:0000313" key="9">
    <source>
        <dbReference type="EMBL" id="PKI84576.1"/>
    </source>
</evidence>
<dbReference type="GO" id="GO:0071169">
    <property type="term" value="P:establishment of protein localization to chromatin"/>
    <property type="evidence" value="ECO:0007669"/>
    <property type="project" value="TreeGrafter"/>
</dbReference>
<dbReference type="Pfam" id="PF12765">
    <property type="entry name" value="Cohesin_HEAT"/>
    <property type="match status" value="1"/>
</dbReference>
<dbReference type="STRING" id="2020962.A0A2N1JDF4"/>
<sequence length="1468" mass="163214">MEEARAFPISPPSPAKVRDTVPECGDDWEQDALEALADDVPGRLRETLVQAYDTVLGKRAAPCNDDAGTVDQQVIPETSDAFGTQPDDAWDLDDAELYSGEQVVLTSDLRSSSPQPTERVAHTPVTLLREYMDSLFGEEDGSSDASASFHRIDGEMILRSKPLQRLQGLLHRIGRDPGAQDVLEIDPFKLSRLLHMLERAMRRKPSKSLFDEAHESVPYEAVEQSIIASLSALWAAQCALIILAQEQLPKFLFSEELLEQCIAAVKMPLESFVLPLIEASVAQHMEPKTVLDRLAFELMGDSVPERLRELLAVHFHNVNAAMLFLERLFRLPSVTIPEPLLIPAVYLSLAPFFVQECERHGSTLFAQAHVLRPMRLSSLIILRSIFSLYPQQRIWVLGELLVSLLRLPDMRLKRREFRLSNGRAVYTISALLLQLLQAAAYESRSSQEQTLAWMAQCAALDTDPAPPMPATRTDQENVYALASTIAMYLCNEASQAKLVKNSSELSYASIIYFLMEDLLTLLFLPDWPAAPLLLTCFCRIFVASLKDAKSSLDAKAIALDHVGVVAARLKQAERECWHASRKIRLASMAELCASLDNEALTALERAYHSVAHCIMHSSTDQPAAAAASQYLLHQFGHDLAQGMSHIKQQDIASQALVLSPTFSLALVAAYERLLYPAHAHDKAHAFLVPQLVFKSSYFITTPELLSALLPNIQAQALGTRTRALRGVGNICAVDHQLLNDVHVRNAVLAHSADTSANVREIAIAILGAYVLQHAEGFEKYHSLVAHRISDTAVAVRKRAMRYLQRAFVQCKEYSVRVDALLRILRCIHDVDPGMQALASEVLEALFFSDTPECDAFVDAQMLVSVGAQTRERPSPLDAFFRGVSRERSASEKHRLMERLGALVEALICDMFENATSEAILDRIRVVHTMLRVYPQLLSISRAKQLLPYLYGCETGEDIGLFEELLRVYCIALPSMPRTAIAFAQHLERTLTARISRCSLLPGSTALQELVACFCATIRFQTHHYALLERTFATCFTHVQEALPSALEATRVDRNVYLLMCMACLLCEHGWKASSEKDHAHRVFACILQLLDSKAYQLPAMTALGYLLRAYPSFFLHARVTKTMDSIMASGDADERQLVLRILLDYLNAEAAQSVAPVPVHVQQDMMGELTGSGEAYTGTGVASALIHRYASPVLNATLDVDNRGVQRLASEILALAVLQGLAHPIQCMPYIIALETSSDISLRNRAVQLHVHLVSKHGSLLATRYKEGALMSYTFQRTVLGGAVRGFRSESEPTALLQTWYALLREQRGARHAFLKALVRLLDPGDDVASSDVDLALYIADNLATLEYKFQNEVLALAHELKLTLAAMRMHVFGAVQRYLRLREPSPLTDEESDEEHAPANADLFAHVRAVQILHIGQALRAHLKRLYKKCVKYEQTKRIRAAERPVPVQRSVADPSQTVLQACSSLL</sequence>
<dbReference type="InterPro" id="IPR011989">
    <property type="entry name" value="ARM-like"/>
</dbReference>
<dbReference type="InterPro" id="IPR024986">
    <property type="entry name" value="Nipped-B_C"/>
</dbReference>
<feature type="region of interest" description="Disordered" evidence="7">
    <location>
        <begin position="1"/>
        <end position="20"/>
    </location>
</feature>
<dbReference type="Proteomes" id="UP000232875">
    <property type="component" value="Unassembled WGS sequence"/>
</dbReference>
<evidence type="ECO:0000313" key="10">
    <source>
        <dbReference type="Proteomes" id="UP000232875"/>
    </source>
</evidence>
<keyword evidence="4 6" id="KW-0539">Nucleus</keyword>
<comment type="similarity">
    <text evidence="2 6">Belongs to the SCC2/Nipped-B family.</text>
</comment>
<evidence type="ECO:0000256" key="1">
    <source>
        <dbReference type="ARBA" id="ARBA00004123"/>
    </source>
</evidence>
<keyword evidence="10" id="KW-1185">Reference proteome</keyword>
<evidence type="ECO:0000256" key="6">
    <source>
        <dbReference type="RuleBase" id="RU364107"/>
    </source>
</evidence>
<evidence type="ECO:0000256" key="4">
    <source>
        <dbReference type="ARBA" id="ARBA00023242"/>
    </source>
</evidence>
<dbReference type="GO" id="GO:0010468">
    <property type="term" value="P:regulation of gene expression"/>
    <property type="evidence" value="ECO:0007669"/>
    <property type="project" value="InterPro"/>
</dbReference>
<dbReference type="PANTHER" id="PTHR21704:SF18">
    <property type="entry name" value="NIPPED-B-LIKE PROTEIN"/>
    <property type="match status" value="1"/>
</dbReference>
<dbReference type="GO" id="GO:1990414">
    <property type="term" value="P:replication-born double-strand break repair via sister chromatid exchange"/>
    <property type="evidence" value="ECO:0007669"/>
    <property type="project" value="TreeGrafter"/>
</dbReference>
<evidence type="ECO:0000256" key="3">
    <source>
        <dbReference type="ARBA" id="ARBA00022737"/>
    </source>
</evidence>
<dbReference type="Pfam" id="PF12830">
    <property type="entry name" value="Nipped-B_C"/>
    <property type="match status" value="1"/>
</dbReference>
<dbReference type="OrthoDB" id="418242at2759"/>
<dbReference type="SUPFAM" id="SSF48371">
    <property type="entry name" value="ARM repeat"/>
    <property type="match status" value="1"/>
</dbReference>
<dbReference type="InterPro" id="IPR026003">
    <property type="entry name" value="Cohesin_HEAT"/>
</dbReference>
<dbReference type="Gene3D" id="1.25.10.10">
    <property type="entry name" value="Leucine-rich Repeat Variant"/>
    <property type="match status" value="1"/>
</dbReference>
<keyword evidence="3 6" id="KW-0677">Repeat</keyword>
<evidence type="ECO:0000256" key="7">
    <source>
        <dbReference type="SAM" id="MobiDB-lite"/>
    </source>
</evidence>
<evidence type="ECO:0000256" key="2">
    <source>
        <dbReference type="ARBA" id="ARBA00009252"/>
    </source>
</evidence>
<accession>A0A2N1JDF4</accession>
<evidence type="ECO:0000259" key="8">
    <source>
        <dbReference type="Pfam" id="PF12830"/>
    </source>
</evidence>
<dbReference type="InterPro" id="IPR033031">
    <property type="entry name" value="Scc2/Nipped-B"/>
</dbReference>
<dbReference type="CDD" id="cd23958">
    <property type="entry name" value="SCC2"/>
    <property type="match status" value="1"/>
</dbReference>
<dbReference type="EMBL" id="KZ454989">
    <property type="protein sequence ID" value="PKI84576.1"/>
    <property type="molecule type" value="Genomic_DNA"/>
</dbReference>
<dbReference type="PANTHER" id="PTHR21704">
    <property type="entry name" value="NIPPED-B-LIKE PROTEIN DELANGIN SCC2-RELATED"/>
    <property type="match status" value="1"/>
</dbReference>
<reference evidence="9 10" key="1">
    <citation type="submission" date="2017-10" db="EMBL/GenBank/DDBJ databases">
        <title>A novel species of cold-tolerant Malassezia isolated from bats.</title>
        <authorList>
            <person name="Lorch J.M."/>
            <person name="Palmer J.M."/>
            <person name="Vanderwolf K.J."/>
            <person name="Schmidt K.Z."/>
            <person name="Verant M.L."/>
            <person name="Weller T.J."/>
            <person name="Blehert D.S."/>
        </authorList>
    </citation>
    <scope>NUCLEOTIDE SEQUENCE [LARGE SCALE GENOMIC DNA]</scope>
    <source>
        <strain evidence="9 10">NWHC:44797-103</strain>
    </source>
</reference>
<gene>
    <name evidence="9" type="primary">SCC2</name>
    <name evidence="9" type="ORF">MVES_001758</name>
</gene>
<proteinExistence type="inferred from homology"/>
<dbReference type="GO" id="GO:0061775">
    <property type="term" value="F:cohesin loader activity"/>
    <property type="evidence" value="ECO:0007669"/>
    <property type="project" value="InterPro"/>
</dbReference>
<name>A0A2N1JDF4_9BASI</name>
<organism evidence="9 10">
    <name type="scientific">Malassezia vespertilionis</name>
    <dbReference type="NCBI Taxonomy" id="2020962"/>
    <lineage>
        <taxon>Eukaryota</taxon>
        <taxon>Fungi</taxon>
        <taxon>Dikarya</taxon>
        <taxon>Basidiomycota</taxon>
        <taxon>Ustilaginomycotina</taxon>
        <taxon>Malasseziomycetes</taxon>
        <taxon>Malasseziales</taxon>
        <taxon>Malasseziaceae</taxon>
        <taxon>Malassezia</taxon>
    </lineage>
</organism>
<keyword evidence="5 6" id="KW-0131">Cell cycle</keyword>
<dbReference type="GO" id="GO:0034087">
    <property type="term" value="P:establishment of mitotic sister chromatid cohesion"/>
    <property type="evidence" value="ECO:0007669"/>
    <property type="project" value="TreeGrafter"/>
</dbReference>